<keyword evidence="12" id="KW-1185">Reference proteome</keyword>
<feature type="transmembrane region" description="Helical" evidence="9">
    <location>
        <begin position="280"/>
        <end position="303"/>
    </location>
</feature>
<sequence>MNAPNETFGGGANSSDGGPTEENSNMSPLMKNVFYCLYAAVFSLAFVGNTLALITCYKTYKVTTSVLLCFIASLASADLMFTLLSIFDLIAFIHDGDWFGGNPVCKIQSFLIEASYTVSILTLVAISRERLKAVSSPVLARAQRTTHRFVLPIIIWVLGIATCTPLLQAYYIKKEEDTGKSLCVNVNIGDLGRQTYYAVQAGFLFILPLTFMIWAHSQIFRLLAKHVKTRNSIMSDNREGLKQRKITKMLAVVTLAFFVCYCPFMVIRALRYFYVYNGDMIWRLSQVMIFMQAGMNPIIYCFYSKQFRFSFKDLICCCFSKDDKKITKPRSASVRSISSTKSSQNTFAVNEFCVNKPELQGRYTLRHV</sequence>
<feature type="domain" description="G-protein coupled receptors family 1 profile" evidence="10">
    <location>
        <begin position="48"/>
        <end position="300"/>
    </location>
</feature>
<evidence type="ECO:0000256" key="1">
    <source>
        <dbReference type="ARBA" id="ARBA00004141"/>
    </source>
</evidence>
<dbReference type="PRINTS" id="PR00237">
    <property type="entry name" value="GPCRRHODOPSN"/>
</dbReference>
<accession>A0ABN8LWM1</accession>
<feature type="transmembrane region" description="Helical" evidence="9">
    <location>
        <begin position="195"/>
        <end position="215"/>
    </location>
</feature>
<proteinExistence type="predicted"/>
<keyword evidence="3 9" id="KW-1133">Transmembrane helix</keyword>
<evidence type="ECO:0000256" key="9">
    <source>
        <dbReference type="SAM" id="Phobius"/>
    </source>
</evidence>
<feature type="transmembrane region" description="Helical" evidence="9">
    <location>
        <begin position="66"/>
        <end position="87"/>
    </location>
</feature>
<dbReference type="PANTHER" id="PTHR45695">
    <property type="entry name" value="LEUCOKININ RECEPTOR-RELATED"/>
    <property type="match status" value="1"/>
</dbReference>
<keyword evidence="6" id="KW-0675">Receptor</keyword>
<gene>
    <name evidence="11" type="ORF">PEVE_00004496</name>
</gene>
<keyword evidence="2 9" id="KW-0812">Transmembrane</keyword>
<protein>
    <recommendedName>
        <fullName evidence="10">G-protein coupled receptors family 1 profile domain-containing protein</fullName>
    </recommendedName>
</protein>
<keyword evidence="7" id="KW-0807">Transducer</keyword>
<dbReference type="EMBL" id="CALNXI010000128">
    <property type="protein sequence ID" value="CAH3019858.1"/>
    <property type="molecule type" value="Genomic_DNA"/>
</dbReference>
<dbReference type="Gene3D" id="1.20.1070.10">
    <property type="entry name" value="Rhodopsin 7-helix transmembrane proteins"/>
    <property type="match status" value="1"/>
</dbReference>
<comment type="caution">
    <text evidence="11">The sequence shown here is derived from an EMBL/GenBank/DDBJ whole genome shotgun (WGS) entry which is preliminary data.</text>
</comment>
<feature type="compositionally biased region" description="Polar residues" evidence="8">
    <location>
        <begin position="13"/>
        <end position="23"/>
    </location>
</feature>
<evidence type="ECO:0000313" key="11">
    <source>
        <dbReference type="EMBL" id="CAH3019858.1"/>
    </source>
</evidence>
<dbReference type="InterPro" id="IPR017452">
    <property type="entry name" value="GPCR_Rhodpsn_7TM"/>
</dbReference>
<dbReference type="PROSITE" id="PS50262">
    <property type="entry name" value="G_PROTEIN_RECEP_F1_2"/>
    <property type="match status" value="1"/>
</dbReference>
<comment type="subcellular location">
    <subcellularLocation>
        <location evidence="1">Membrane</location>
        <topology evidence="1">Multi-pass membrane protein</topology>
    </subcellularLocation>
</comment>
<keyword evidence="5 9" id="KW-0472">Membrane</keyword>
<evidence type="ECO:0000256" key="7">
    <source>
        <dbReference type="ARBA" id="ARBA00023224"/>
    </source>
</evidence>
<dbReference type="PANTHER" id="PTHR45695:SF15">
    <property type="entry name" value="OPSIN RH2"/>
    <property type="match status" value="1"/>
</dbReference>
<evidence type="ECO:0000256" key="8">
    <source>
        <dbReference type="SAM" id="MobiDB-lite"/>
    </source>
</evidence>
<organism evidence="11 12">
    <name type="scientific">Porites evermanni</name>
    <dbReference type="NCBI Taxonomy" id="104178"/>
    <lineage>
        <taxon>Eukaryota</taxon>
        <taxon>Metazoa</taxon>
        <taxon>Cnidaria</taxon>
        <taxon>Anthozoa</taxon>
        <taxon>Hexacorallia</taxon>
        <taxon>Scleractinia</taxon>
        <taxon>Fungiina</taxon>
        <taxon>Poritidae</taxon>
        <taxon>Porites</taxon>
    </lineage>
</organism>
<dbReference type="SUPFAM" id="SSF81321">
    <property type="entry name" value="Family A G protein-coupled receptor-like"/>
    <property type="match status" value="1"/>
</dbReference>
<dbReference type="Proteomes" id="UP001159427">
    <property type="component" value="Unassembled WGS sequence"/>
</dbReference>
<evidence type="ECO:0000256" key="5">
    <source>
        <dbReference type="ARBA" id="ARBA00023136"/>
    </source>
</evidence>
<evidence type="ECO:0000256" key="4">
    <source>
        <dbReference type="ARBA" id="ARBA00023040"/>
    </source>
</evidence>
<feature type="transmembrane region" description="Helical" evidence="9">
    <location>
        <begin position="250"/>
        <end position="274"/>
    </location>
</feature>
<keyword evidence="4" id="KW-0297">G-protein coupled receptor</keyword>
<evidence type="ECO:0000259" key="10">
    <source>
        <dbReference type="PROSITE" id="PS50262"/>
    </source>
</evidence>
<dbReference type="InterPro" id="IPR000276">
    <property type="entry name" value="GPCR_Rhodpsn"/>
</dbReference>
<dbReference type="CDD" id="cd00637">
    <property type="entry name" value="7tm_classA_rhodopsin-like"/>
    <property type="match status" value="1"/>
</dbReference>
<evidence type="ECO:0000256" key="2">
    <source>
        <dbReference type="ARBA" id="ARBA00022692"/>
    </source>
</evidence>
<dbReference type="Pfam" id="PF00001">
    <property type="entry name" value="7tm_1"/>
    <property type="match status" value="1"/>
</dbReference>
<feature type="transmembrane region" description="Helical" evidence="9">
    <location>
        <begin position="149"/>
        <end position="172"/>
    </location>
</feature>
<evidence type="ECO:0000256" key="3">
    <source>
        <dbReference type="ARBA" id="ARBA00022989"/>
    </source>
</evidence>
<evidence type="ECO:0000313" key="12">
    <source>
        <dbReference type="Proteomes" id="UP001159427"/>
    </source>
</evidence>
<feature type="transmembrane region" description="Helical" evidence="9">
    <location>
        <begin position="107"/>
        <end position="128"/>
    </location>
</feature>
<reference evidence="11 12" key="1">
    <citation type="submission" date="2022-05" db="EMBL/GenBank/DDBJ databases">
        <authorList>
            <consortium name="Genoscope - CEA"/>
            <person name="William W."/>
        </authorList>
    </citation>
    <scope>NUCLEOTIDE SEQUENCE [LARGE SCALE GENOMIC DNA]</scope>
</reference>
<name>A0ABN8LWM1_9CNID</name>
<feature type="transmembrane region" description="Helical" evidence="9">
    <location>
        <begin position="32"/>
        <end position="54"/>
    </location>
</feature>
<feature type="region of interest" description="Disordered" evidence="8">
    <location>
        <begin position="1"/>
        <end position="23"/>
    </location>
</feature>
<evidence type="ECO:0000256" key="6">
    <source>
        <dbReference type="ARBA" id="ARBA00023170"/>
    </source>
</evidence>